<sequence>MPTDNSSTTPASTSGGPAAQGTDPAPTPAPGVAAAAAAPTPMSAPAPVPAPVDATNALSTLLSLIAGVMAAQNQGQPAPTPPAVSFPAFVSTDAFPADKSLPNLNLFPSVETSTLLDIARHDFRPIDLCKLDSRYRNKADFYRLEGNAPRSSALKDYPSLHSLLTPLATYFAILQAFAATAGSAQATFVMGHAASRYITHLLELHQRYEWSAVVQYHMQFHLHRRQEMLTGSYTGWSQPDNLLMTEYLFGRQRASVSASPLSSSKPKMDISNQTCFAFNKGTCTASPCPNSRIHKCRKCGNLGHMEKDCTRN</sequence>
<dbReference type="GO" id="GO:0003676">
    <property type="term" value="F:nucleic acid binding"/>
    <property type="evidence" value="ECO:0007669"/>
    <property type="project" value="InterPro"/>
</dbReference>
<accession>A0A8H5H948</accession>
<keyword evidence="2" id="KW-0863">Zinc-finger</keyword>
<evidence type="ECO:0000256" key="3">
    <source>
        <dbReference type="SAM" id="MobiDB-lite"/>
    </source>
</evidence>
<organism evidence="5 6">
    <name type="scientific">Tricholomella constricta</name>
    <dbReference type="NCBI Taxonomy" id="117010"/>
    <lineage>
        <taxon>Eukaryota</taxon>
        <taxon>Fungi</taxon>
        <taxon>Dikarya</taxon>
        <taxon>Basidiomycota</taxon>
        <taxon>Agaricomycotina</taxon>
        <taxon>Agaricomycetes</taxon>
        <taxon>Agaricomycetidae</taxon>
        <taxon>Agaricales</taxon>
        <taxon>Tricholomatineae</taxon>
        <taxon>Lyophyllaceae</taxon>
        <taxon>Tricholomella</taxon>
    </lineage>
</organism>
<keyword evidence="2" id="KW-0479">Metal-binding</keyword>
<dbReference type="InterPro" id="IPR036875">
    <property type="entry name" value="Znf_CCHC_sf"/>
</dbReference>
<evidence type="ECO:0000313" key="5">
    <source>
        <dbReference type="EMBL" id="KAF5379033.1"/>
    </source>
</evidence>
<reference evidence="5 6" key="1">
    <citation type="journal article" date="2020" name="ISME J.">
        <title>Uncovering the hidden diversity of litter-decomposition mechanisms in mushroom-forming fungi.</title>
        <authorList>
            <person name="Floudas D."/>
            <person name="Bentzer J."/>
            <person name="Ahren D."/>
            <person name="Johansson T."/>
            <person name="Persson P."/>
            <person name="Tunlid A."/>
        </authorList>
    </citation>
    <scope>NUCLEOTIDE SEQUENCE [LARGE SCALE GENOMIC DNA]</scope>
    <source>
        <strain evidence="5 6">CBS 661.87</strain>
    </source>
</reference>
<proteinExistence type="predicted"/>
<keyword evidence="6" id="KW-1185">Reference proteome</keyword>
<feature type="domain" description="CCHC-type" evidence="4">
    <location>
        <begin position="295"/>
        <end position="311"/>
    </location>
</feature>
<dbReference type="SUPFAM" id="SSF57756">
    <property type="entry name" value="Retrovirus zinc finger-like domains"/>
    <property type="match status" value="1"/>
</dbReference>
<keyword evidence="1" id="KW-0507">mRNA processing</keyword>
<feature type="region of interest" description="Disordered" evidence="3">
    <location>
        <begin position="1"/>
        <end position="46"/>
    </location>
</feature>
<dbReference type="OrthoDB" id="3051534at2759"/>
<name>A0A8H5H948_9AGAR</name>
<dbReference type="Proteomes" id="UP000565441">
    <property type="component" value="Unassembled WGS sequence"/>
</dbReference>
<dbReference type="PROSITE" id="PS50158">
    <property type="entry name" value="ZF_CCHC"/>
    <property type="match status" value="1"/>
</dbReference>
<keyword evidence="2" id="KW-0862">Zinc</keyword>
<protein>
    <recommendedName>
        <fullName evidence="4">CCHC-type domain-containing protein</fullName>
    </recommendedName>
</protein>
<evidence type="ECO:0000313" key="6">
    <source>
        <dbReference type="Proteomes" id="UP000565441"/>
    </source>
</evidence>
<evidence type="ECO:0000259" key="4">
    <source>
        <dbReference type="PROSITE" id="PS50158"/>
    </source>
</evidence>
<evidence type="ECO:0000256" key="1">
    <source>
        <dbReference type="ARBA" id="ARBA00022664"/>
    </source>
</evidence>
<dbReference type="GO" id="GO:0006397">
    <property type="term" value="P:mRNA processing"/>
    <property type="evidence" value="ECO:0007669"/>
    <property type="project" value="UniProtKB-KW"/>
</dbReference>
<dbReference type="EMBL" id="JAACJP010000017">
    <property type="protein sequence ID" value="KAF5379033.1"/>
    <property type="molecule type" value="Genomic_DNA"/>
</dbReference>
<dbReference type="Pfam" id="PF00098">
    <property type="entry name" value="zf-CCHC"/>
    <property type="match status" value="1"/>
</dbReference>
<dbReference type="AlphaFoldDB" id="A0A8H5H948"/>
<evidence type="ECO:0000256" key="2">
    <source>
        <dbReference type="PROSITE-ProRule" id="PRU00047"/>
    </source>
</evidence>
<feature type="compositionally biased region" description="Low complexity" evidence="3">
    <location>
        <begin position="1"/>
        <end position="41"/>
    </location>
</feature>
<dbReference type="InterPro" id="IPR001878">
    <property type="entry name" value="Znf_CCHC"/>
</dbReference>
<gene>
    <name evidence="5" type="ORF">D9615_006010</name>
</gene>
<comment type="caution">
    <text evidence="5">The sequence shown here is derived from an EMBL/GenBank/DDBJ whole genome shotgun (WGS) entry which is preliminary data.</text>
</comment>
<dbReference type="GO" id="GO:0008270">
    <property type="term" value="F:zinc ion binding"/>
    <property type="evidence" value="ECO:0007669"/>
    <property type="project" value="UniProtKB-KW"/>
</dbReference>